<comment type="similarity">
    <text evidence="2">Belongs to the peptide transporter carbon starvation (CstA) (TC 2.A.114) family.</text>
</comment>
<feature type="transmembrane region" description="Helical" evidence="7">
    <location>
        <begin position="67"/>
        <end position="94"/>
    </location>
</feature>
<dbReference type="EMBL" id="BAAACG010000008">
    <property type="protein sequence ID" value="GAA0738838.1"/>
    <property type="molecule type" value="Genomic_DNA"/>
</dbReference>
<dbReference type="PANTHER" id="PTHR30252">
    <property type="entry name" value="INNER MEMBRANE PEPTIDE TRANSPORTER"/>
    <property type="match status" value="1"/>
</dbReference>
<evidence type="ECO:0000256" key="6">
    <source>
        <dbReference type="ARBA" id="ARBA00023136"/>
    </source>
</evidence>
<feature type="domain" description="CstA N-terminal" evidence="8">
    <location>
        <begin position="5"/>
        <end position="143"/>
    </location>
</feature>
<keyword evidence="5 7" id="KW-1133">Transmembrane helix</keyword>
<dbReference type="InterPro" id="IPR038377">
    <property type="entry name" value="Na/Glc_symporter_sf"/>
</dbReference>
<keyword evidence="3" id="KW-1003">Cell membrane</keyword>
<evidence type="ECO:0000256" key="5">
    <source>
        <dbReference type="ARBA" id="ARBA00022989"/>
    </source>
</evidence>
<feature type="transmembrane region" description="Helical" evidence="7">
    <location>
        <begin position="413"/>
        <end position="431"/>
    </location>
</feature>
<proteinExistence type="inferred from homology"/>
<keyword evidence="10" id="KW-1185">Reference proteome</keyword>
<evidence type="ECO:0000256" key="7">
    <source>
        <dbReference type="SAM" id="Phobius"/>
    </source>
</evidence>
<feature type="transmembrane region" description="Helical" evidence="7">
    <location>
        <begin position="443"/>
        <end position="461"/>
    </location>
</feature>
<comment type="caution">
    <text evidence="9">The sequence shown here is derived from an EMBL/GenBank/DDBJ whole genome shotgun (WGS) entry which is preliminary data.</text>
</comment>
<protein>
    <submittedName>
        <fullName evidence="9">Carbon starvation protein A</fullName>
    </submittedName>
</protein>
<comment type="subcellular location">
    <subcellularLocation>
        <location evidence="1">Cell membrane</location>
        <topology evidence="1">Multi-pass membrane protein</topology>
    </subcellularLocation>
</comment>
<feature type="transmembrane region" description="Helical" evidence="7">
    <location>
        <begin position="227"/>
        <end position="243"/>
    </location>
</feature>
<dbReference type="InterPro" id="IPR003706">
    <property type="entry name" value="CstA_N"/>
</dbReference>
<dbReference type="Pfam" id="PF02554">
    <property type="entry name" value="CstA"/>
    <property type="match status" value="2"/>
</dbReference>
<sequence>MYTFIGGLLVLLAGYVFFSRYVEKQLDVDENSKTPAYKSGDGVDFIPMPTWKVYLIQFLNIAGLGPIFGALMGALYGPIAFLWVVVGCVLGGAVHDYVSGMISLRHNGASLSEIYGMYLGKKVQNIMRVITVFFCVIVGVVFVAGPAGLLNSLIPTKFGINLWIAIIFIYYFLATILPVDVIIGKIYPIFGMCLAFMAVGVGVSLILNGYHIPEIQFANLHPKNASMWPMMFVTIACGAISGFHATQSPMMARCLKNEKDGRKVFYGAMITEGVVAMVWVAAGLAFYKGTPGLAEIVLGKAGSAGAVFEISNTLLGKAGGMLAIMGVIVCPITTGDTAFRSARLALTDILNYSQEKVSNRLVVAVPMFVVGVFLTFVKFPILWRYMGWLTQAFAMVTLWASSVYFYQKGKNHWLTSISALFMTCVSVSYIMQAPEGFKLPATISNITGICVALVFLIMFFVKMKNTTTLVENTVNN</sequence>
<evidence type="ECO:0000256" key="3">
    <source>
        <dbReference type="ARBA" id="ARBA00022475"/>
    </source>
</evidence>
<keyword evidence="6 7" id="KW-0472">Membrane</keyword>
<dbReference type="InterPro" id="IPR051605">
    <property type="entry name" value="CstA"/>
</dbReference>
<evidence type="ECO:0000256" key="4">
    <source>
        <dbReference type="ARBA" id="ARBA00022692"/>
    </source>
</evidence>
<evidence type="ECO:0000259" key="8">
    <source>
        <dbReference type="Pfam" id="PF02554"/>
    </source>
</evidence>
<name>A0ABP3UTC5_9CLOT</name>
<feature type="transmembrane region" description="Helical" evidence="7">
    <location>
        <begin position="160"/>
        <end position="179"/>
    </location>
</feature>
<keyword evidence="4 7" id="KW-0812">Transmembrane</keyword>
<feature type="transmembrane region" description="Helical" evidence="7">
    <location>
        <begin position="385"/>
        <end position="406"/>
    </location>
</feature>
<evidence type="ECO:0000313" key="9">
    <source>
        <dbReference type="EMBL" id="GAA0738838.1"/>
    </source>
</evidence>
<feature type="transmembrane region" description="Helical" evidence="7">
    <location>
        <begin position="264"/>
        <end position="287"/>
    </location>
</feature>
<reference evidence="10" key="1">
    <citation type="journal article" date="2019" name="Int. J. Syst. Evol. Microbiol.">
        <title>The Global Catalogue of Microorganisms (GCM) 10K type strain sequencing project: providing services to taxonomists for standard genome sequencing and annotation.</title>
        <authorList>
            <consortium name="The Broad Institute Genomics Platform"/>
            <consortium name="The Broad Institute Genome Sequencing Center for Infectious Disease"/>
            <person name="Wu L."/>
            <person name="Ma J."/>
        </authorList>
    </citation>
    <scope>NUCLEOTIDE SEQUENCE [LARGE SCALE GENOMIC DNA]</scope>
    <source>
        <strain evidence="10">JCM 1407</strain>
    </source>
</reference>
<feature type="transmembrane region" description="Helical" evidence="7">
    <location>
        <begin position="318"/>
        <end position="339"/>
    </location>
</feature>
<dbReference type="RefSeq" id="WP_343760695.1">
    <property type="nucleotide sequence ID" value="NZ_BAAACG010000008.1"/>
</dbReference>
<dbReference type="PANTHER" id="PTHR30252:SF4">
    <property type="entry name" value="CARBON STARVATION"/>
    <property type="match status" value="1"/>
</dbReference>
<dbReference type="Gene3D" id="1.20.1730.10">
    <property type="entry name" value="Sodium/glucose cotransporter"/>
    <property type="match status" value="1"/>
</dbReference>
<feature type="transmembrane region" description="Helical" evidence="7">
    <location>
        <begin position="186"/>
        <end position="207"/>
    </location>
</feature>
<evidence type="ECO:0000256" key="1">
    <source>
        <dbReference type="ARBA" id="ARBA00004651"/>
    </source>
</evidence>
<evidence type="ECO:0000313" key="10">
    <source>
        <dbReference type="Proteomes" id="UP001501510"/>
    </source>
</evidence>
<dbReference type="Proteomes" id="UP001501510">
    <property type="component" value="Unassembled WGS sequence"/>
</dbReference>
<evidence type="ECO:0000256" key="2">
    <source>
        <dbReference type="ARBA" id="ARBA00007755"/>
    </source>
</evidence>
<accession>A0ABP3UTC5</accession>
<organism evidence="9 10">
    <name type="scientific">Clostridium oceanicum</name>
    <dbReference type="NCBI Taxonomy" id="1543"/>
    <lineage>
        <taxon>Bacteria</taxon>
        <taxon>Bacillati</taxon>
        <taxon>Bacillota</taxon>
        <taxon>Clostridia</taxon>
        <taxon>Eubacteriales</taxon>
        <taxon>Clostridiaceae</taxon>
        <taxon>Clostridium</taxon>
    </lineage>
</organism>
<gene>
    <name evidence="9" type="ORF">GCM10008906_16760</name>
</gene>
<feature type="domain" description="CstA N-terminal" evidence="8">
    <location>
        <begin position="159"/>
        <end position="280"/>
    </location>
</feature>
<feature type="transmembrane region" description="Helical" evidence="7">
    <location>
        <begin position="360"/>
        <end position="379"/>
    </location>
</feature>
<feature type="transmembrane region" description="Helical" evidence="7">
    <location>
        <begin position="129"/>
        <end position="154"/>
    </location>
</feature>